<gene>
    <name evidence="1" type="ORF">B0O44_101652</name>
</gene>
<accession>A0A318ULB8</accession>
<protein>
    <submittedName>
        <fullName evidence="1">Uncharacterized protein</fullName>
    </submittedName>
</protein>
<comment type="caution">
    <text evidence="1">The sequence shown here is derived from an EMBL/GenBank/DDBJ whole genome shotgun (WGS) entry which is preliminary data.</text>
</comment>
<dbReference type="OrthoDB" id="797757at2"/>
<organism evidence="1 2">
    <name type="scientific">Pedobacter nutrimenti</name>
    <dbReference type="NCBI Taxonomy" id="1241337"/>
    <lineage>
        <taxon>Bacteria</taxon>
        <taxon>Pseudomonadati</taxon>
        <taxon>Bacteroidota</taxon>
        <taxon>Sphingobacteriia</taxon>
        <taxon>Sphingobacteriales</taxon>
        <taxon>Sphingobacteriaceae</taxon>
        <taxon>Pedobacter</taxon>
    </lineage>
</organism>
<name>A0A318ULB8_9SPHI</name>
<dbReference type="EMBL" id="QKLU01000001">
    <property type="protein sequence ID" value="PYF77172.1"/>
    <property type="molecule type" value="Genomic_DNA"/>
</dbReference>
<sequence length="133" mass="15099">MKQEDTLYAVPLEEATADIRLYKDFMTTQFQVKESNILKAFTLHSIELLEAMGVSATDLRFEFPKVRVYIGKKDGDQDSDFKLFLVPVNEQGQDCIPKGPAGNGRILEDDEYVYDFTKPCPNTCDTDSVLYQA</sequence>
<keyword evidence="2" id="KW-1185">Reference proteome</keyword>
<evidence type="ECO:0000313" key="1">
    <source>
        <dbReference type="EMBL" id="PYF77172.1"/>
    </source>
</evidence>
<evidence type="ECO:0000313" key="2">
    <source>
        <dbReference type="Proteomes" id="UP000248198"/>
    </source>
</evidence>
<dbReference type="RefSeq" id="WP_110827242.1">
    <property type="nucleotide sequence ID" value="NZ_QKLU01000001.1"/>
</dbReference>
<proteinExistence type="predicted"/>
<reference evidence="1 2" key="1">
    <citation type="submission" date="2018-06" db="EMBL/GenBank/DDBJ databases">
        <title>Genomic Encyclopedia of Archaeal and Bacterial Type Strains, Phase II (KMG-II): from individual species to whole genera.</title>
        <authorList>
            <person name="Goeker M."/>
        </authorList>
    </citation>
    <scope>NUCLEOTIDE SEQUENCE [LARGE SCALE GENOMIC DNA]</scope>
    <source>
        <strain evidence="1 2">DSM 27372</strain>
    </source>
</reference>
<dbReference type="AlphaFoldDB" id="A0A318ULB8"/>
<dbReference type="Proteomes" id="UP000248198">
    <property type="component" value="Unassembled WGS sequence"/>
</dbReference>